<dbReference type="Gene3D" id="3.40.50.2000">
    <property type="entry name" value="Glycogen Phosphorylase B"/>
    <property type="match status" value="2"/>
</dbReference>
<dbReference type="Pfam" id="PF00534">
    <property type="entry name" value="Glycos_transf_1"/>
    <property type="match status" value="1"/>
</dbReference>
<dbReference type="EMBL" id="FOKQ01000051">
    <property type="protein sequence ID" value="SFD23959.1"/>
    <property type="molecule type" value="Genomic_DNA"/>
</dbReference>
<dbReference type="Pfam" id="PF13439">
    <property type="entry name" value="Glyco_transf_4"/>
    <property type="match status" value="1"/>
</dbReference>
<dbReference type="Gene3D" id="2.130.10.10">
    <property type="entry name" value="YVTN repeat-like/Quinoprotein amine dehydrogenase"/>
    <property type="match status" value="1"/>
</dbReference>
<accession>A0A1I1QPI6</accession>
<dbReference type="AlphaFoldDB" id="A0A1I1QPI6"/>
<dbReference type="RefSeq" id="WP_074963228.1">
    <property type="nucleotide sequence ID" value="NZ_FOKQ01000051.1"/>
</dbReference>
<dbReference type="SUPFAM" id="SSF82171">
    <property type="entry name" value="DPP6 N-terminal domain-like"/>
    <property type="match status" value="1"/>
</dbReference>
<feature type="domain" description="Glycosyltransferase subfamily 4-like N-terminal" evidence="2">
    <location>
        <begin position="456"/>
        <end position="612"/>
    </location>
</feature>
<organism evidence="3 4">
    <name type="scientific">Ruminococcus albus</name>
    <dbReference type="NCBI Taxonomy" id="1264"/>
    <lineage>
        <taxon>Bacteria</taxon>
        <taxon>Bacillati</taxon>
        <taxon>Bacillota</taxon>
        <taxon>Clostridia</taxon>
        <taxon>Eubacteriales</taxon>
        <taxon>Oscillospiraceae</taxon>
        <taxon>Ruminococcus</taxon>
    </lineage>
</organism>
<dbReference type="InterPro" id="IPR001296">
    <property type="entry name" value="Glyco_trans_1"/>
</dbReference>
<evidence type="ECO:0000259" key="1">
    <source>
        <dbReference type="Pfam" id="PF00534"/>
    </source>
</evidence>
<dbReference type="SUPFAM" id="SSF53756">
    <property type="entry name" value="UDP-Glycosyltransferase/glycogen phosphorylase"/>
    <property type="match status" value="1"/>
</dbReference>
<proteinExistence type="predicted"/>
<keyword evidence="3" id="KW-0808">Transferase</keyword>
<reference evidence="3 4" key="1">
    <citation type="submission" date="2016-10" db="EMBL/GenBank/DDBJ databases">
        <authorList>
            <person name="de Groot N.N."/>
        </authorList>
    </citation>
    <scope>NUCLEOTIDE SEQUENCE [LARGE SCALE GENOMIC DNA]</scope>
    <source>
        <strain evidence="3 4">AR67</strain>
    </source>
</reference>
<name>A0A1I1QPI6_RUMAL</name>
<sequence>MSLEQSVNQYLNRYPGIKKGIKRVYQRANYVLSKKNKFEGDIVCMSPDDNNEYFFGYYDKSPEDATGRYLLCMKTKNTWSDVAPNYPAKILLIDTFKNKKDPLRTKVIATTHAWNVQQGCMMQWLGPNCDKEIIYNDFRNGKYCSIILNVFTGEERILSMPVYSVSQDGTFALTLDFSRLHRLRPGYGYSNLPDKTENEKIPASTAIWKIDINTDTITPLLDYKVFSTFEPKPEMKNATHKVNHIMISPNGKRFMVLHRWFEGQRKYTRLLTINIDGSQMYNLSDDDMVSHCYWRDDTTIIAFENKNGQGAGYYLMKDQTQKYKRLWKDITNDGHPSYSPNRKLVLIDSYPNRKRMAALKILNNDFSIVIAKVFAPFKYDNDTRCDLHPRWSRDGKRVYFDSVFEGHRGLYMIDVSDIKFAYSEDTGVALKKKNTKNKRIKIVYLLTSCKKLGPTQQTLNIIKNLNQDEFEPILITLNDEEADSRMEDYLPYVSAHYMVKTGKKDIILGQDSALRKKLDEIKPDIIHTLGVFPDYAVSRIGKYKQIHTLRNYIYDDYPAKFGKVKGTILAKLQLAAMKKSDKAVTCSKSLSKIYKEKLGLNFSYIQNGVDVDKYVVATIGQKKSIREKYGIPVDAFIFIYTGQFIERKNIPFLLENYVKAFANSKNVYFLLLGGGPDLEPLKNKYKGNYNIDFRGNVNNVDEFLKACDVYVSTSKSEGLPNGVLEAMASGIPVVLSDIEQHMEIYEMDHRIGYLYKQNQGEDLVEKLRLIYEGRAGIAGEVAYDVAHKCFSAKKMSEQYQREYLNLINQK</sequence>
<dbReference type="PANTHER" id="PTHR45947:SF3">
    <property type="entry name" value="SULFOQUINOVOSYL TRANSFERASE SQD2"/>
    <property type="match status" value="1"/>
</dbReference>
<feature type="domain" description="Glycosyl transferase family 1" evidence="1">
    <location>
        <begin position="622"/>
        <end position="773"/>
    </location>
</feature>
<dbReference type="CDD" id="cd03801">
    <property type="entry name" value="GT4_PimA-like"/>
    <property type="match status" value="1"/>
</dbReference>
<evidence type="ECO:0000259" key="2">
    <source>
        <dbReference type="Pfam" id="PF13439"/>
    </source>
</evidence>
<dbReference type="Proteomes" id="UP000182192">
    <property type="component" value="Unassembled WGS sequence"/>
</dbReference>
<dbReference type="OrthoDB" id="9806653at2"/>
<dbReference type="InterPro" id="IPR028098">
    <property type="entry name" value="Glyco_trans_4-like_N"/>
</dbReference>
<dbReference type="PANTHER" id="PTHR45947">
    <property type="entry name" value="SULFOQUINOVOSYL TRANSFERASE SQD2"/>
    <property type="match status" value="1"/>
</dbReference>
<dbReference type="InterPro" id="IPR015943">
    <property type="entry name" value="WD40/YVTN_repeat-like_dom_sf"/>
</dbReference>
<protein>
    <submittedName>
        <fullName evidence="3">Glycosyltransferase involved in cell wall bisynthesis</fullName>
    </submittedName>
</protein>
<evidence type="ECO:0000313" key="3">
    <source>
        <dbReference type="EMBL" id="SFD23959.1"/>
    </source>
</evidence>
<gene>
    <name evidence="3" type="ORF">SAMN02910406_03463</name>
</gene>
<dbReference type="InterPro" id="IPR050194">
    <property type="entry name" value="Glycosyltransferase_grp1"/>
</dbReference>
<evidence type="ECO:0000313" key="4">
    <source>
        <dbReference type="Proteomes" id="UP000182192"/>
    </source>
</evidence>
<dbReference type="GO" id="GO:0016757">
    <property type="term" value="F:glycosyltransferase activity"/>
    <property type="evidence" value="ECO:0007669"/>
    <property type="project" value="InterPro"/>
</dbReference>